<protein>
    <submittedName>
        <fullName evidence="5">FCD domain-containing protein</fullName>
    </submittedName>
</protein>
<dbReference type="InterPro" id="IPR008920">
    <property type="entry name" value="TF_FadR/GntR_C"/>
</dbReference>
<dbReference type="AlphaFoldDB" id="A0A934N058"/>
<keyword evidence="2" id="KW-0238">DNA-binding</keyword>
<dbReference type="InterPro" id="IPR011711">
    <property type="entry name" value="GntR_C"/>
</dbReference>
<feature type="domain" description="GntR C-terminal" evidence="4">
    <location>
        <begin position="2"/>
        <end position="98"/>
    </location>
</feature>
<evidence type="ECO:0000256" key="2">
    <source>
        <dbReference type="ARBA" id="ARBA00023125"/>
    </source>
</evidence>
<sequence length="110" mass="12320">DLEMCLDVMRRFDHDLEQFLHANWSLHERIAAVTPNDLARAMYVALIRCVAELSVRADPETSSTSGDYLAERMVVHEKLVAAIRLGDEERVKAAVAAHRGDAESGWWTAA</sequence>
<dbReference type="GO" id="GO:0003677">
    <property type="term" value="F:DNA binding"/>
    <property type="evidence" value="ECO:0007669"/>
    <property type="project" value="UniProtKB-KW"/>
</dbReference>
<keyword evidence="3" id="KW-0804">Transcription</keyword>
<feature type="non-terminal residue" evidence="5">
    <location>
        <position position="1"/>
    </location>
</feature>
<evidence type="ECO:0000256" key="1">
    <source>
        <dbReference type="ARBA" id="ARBA00023015"/>
    </source>
</evidence>
<evidence type="ECO:0000256" key="3">
    <source>
        <dbReference type="ARBA" id="ARBA00023163"/>
    </source>
</evidence>
<dbReference type="RefSeq" id="WP_337312624.1">
    <property type="nucleotide sequence ID" value="NZ_JAEKNS010000120.1"/>
</dbReference>
<keyword evidence="1" id="KW-0805">Transcription regulation</keyword>
<dbReference type="SUPFAM" id="SSF48008">
    <property type="entry name" value="GntR ligand-binding domain-like"/>
    <property type="match status" value="1"/>
</dbReference>
<reference evidence="5 6" key="1">
    <citation type="submission" date="2020-10" db="EMBL/GenBank/DDBJ databases">
        <title>Ca. Dormibacterota MAGs.</title>
        <authorList>
            <person name="Montgomery K."/>
        </authorList>
    </citation>
    <scope>NUCLEOTIDE SEQUENCE [LARGE SCALE GENOMIC DNA]</scope>
    <source>
        <strain evidence="5">SC8812_S17_18</strain>
    </source>
</reference>
<comment type="caution">
    <text evidence="5">The sequence shown here is derived from an EMBL/GenBank/DDBJ whole genome shotgun (WGS) entry which is preliminary data.</text>
</comment>
<evidence type="ECO:0000313" key="6">
    <source>
        <dbReference type="Proteomes" id="UP000606991"/>
    </source>
</evidence>
<dbReference type="Gene3D" id="1.20.120.530">
    <property type="entry name" value="GntR ligand-binding domain-like"/>
    <property type="match status" value="1"/>
</dbReference>
<dbReference type="Proteomes" id="UP000606991">
    <property type="component" value="Unassembled WGS sequence"/>
</dbReference>
<gene>
    <name evidence="5" type="ORF">JF886_11575</name>
</gene>
<accession>A0A934N058</accession>
<evidence type="ECO:0000313" key="5">
    <source>
        <dbReference type="EMBL" id="MBJ7595475.1"/>
    </source>
</evidence>
<name>A0A934N058_9BACT</name>
<evidence type="ECO:0000259" key="4">
    <source>
        <dbReference type="Pfam" id="PF07729"/>
    </source>
</evidence>
<organism evidence="5 6">
    <name type="scientific">Candidatus Aeolococcus gillhamiae</name>
    <dbReference type="NCBI Taxonomy" id="3127015"/>
    <lineage>
        <taxon>Bacteria</taxon>
        <taxon>Bacillati</taxon>
        <taxon>Candidatus Dormiibacterota</taxon>
        <taxon>Candidatus Dormibacteria</taxon>
        <taxon>Candidatus Aeolococcales</taxon>
        <taxon>Candidatus Aeolococcaceae</taxon>
        <taxon>Candidatus Aeolococcus</taxon>
    </lineage>
</organism>
<dbReference type="EMBL" id="JAEKNS010000120">
    <property type="protein sequence ID" value="MBJ7595475.1"/>
    <property type="molecule type" value="Genomic_DNA"/>
</dbReference>
<proteinExistence type="predicted"/>
<dbReference type="Pfam" id="PF07729">
    <property type="entry name" value="FCD"/>
    <property type="match status" value="1"/>
</dbReference>